<proteinExistence type="predicted"/>
<evidence type="ECO:0000313" key="1">
    <source>
        <dbReference type="EMBL" id="BAU03137.1"/>
    </source>
</evidence>
<dbReference type="EMBL" id="AP015091">
    <property type="protein sequence ID" value="BAU03137.1"/>
    <property type="molecule type" value="Genomic_DNA"/>
</dbReference>
<reference evidence="1" key="1">
    <citation type="journal article" date="2015" name="Sci. Rep.">
        <title>The power of single molecule real-time sequencing technology in the de novo assembly of a eukaryotic genome.</title>
        <authorList>
            <person name="Sakai H."/>
            <person name="Naito K."/>
            <person name="Ogiso-Tanaka E."/>
            <person name="Takahashi Y."/>
            <person name="Iseki K."/>
            <person name="Muto C."/>
            <person name="Satou K."/>
            <person name="Teruya K."/>
            <person name="Shiroma A."/>
            <person name="Shimoji M."/>
            <person name="Hirano T."/>
            <person name="Itoh T."/>
            <person name="Kaga A."/>
            <person name="Tomooka N."/>
        </authorList>
    </citation>
    <scope>NUCLEOTIDE SEQUENCE</scope>
</reference>
<protein>
    <submittedName>
        <fullName evidence="1">Uncharacterized protein</fullName>
    </submittedName>
</protein>
<feature type="non-terminal residue" evidence="1">
    <location>
        <position position="1"/>
    </location>
</feature>
<organism evidence="1">
    <name type="scientific">Vigna angularis var. angularis</name>
    <dbReference type="NCBI Taxonomy" id="157739"/>
    <lineage>
        <taxon>Eukaryota</taxon>
        <taxon>Viridiplantae</taxon>
        <taxon>Streptophyta</taxon>
        <taxon>Embryophyta</taxon>
        <taxon>Tracheophyta</taxon>
        <taxon>Spermatophyta</taxon>
        <taxon>Magnoliopsida</taxon>
        <taxon>eudicotyledons</taxon>
        <taxon>Gunneridae</taxon>
        <taxon>Pentapetalae</taxon>
        <taxon>rosids</taxon>
        <taxon>fabids</taxon>
        <taxon>Fabales</taxon>
        <taxon>Fabaceae</taxon>
        <taxon>Papilionoideae</taxon>
        <taxon>50 kb inversion clade</taxon>
        <taxon>NPAAA clade</taxon>
        <taxon>indigoferoid/millettioid clade</taxon>
        <taxon>Phaseoleae</taxon>
        <taxon>Vigna</taxon>
    </lineage>
</organism>
<name>A0A0S3TDR5_PHAAN</name>
<sequence>VTSPNFNSLSNCLSHTSSQVADAIALYSASALDLATTLCFLLFQDIRLPPIETQYPEVDLLSEGEPTQSASE</sequence>
<gene>
    <name evidence="1" type="primary">Vigan.UMG017800</name>
    <name evidence="1" type="ORF">VIGAN_UM017800</name>
</gene>
<accession>A0A0S3TDR5</accession>
<dbReference type="AlphaFoldDB" id="A0A0S3TDR5"/>